<evidence type="ECO:0000313" key="14">
    <source>
        <dbReference type="EMBL" id="TKV60445.1"/>
    </source>
</evidence>
<dbReference type="GO" id="GO:0005886">
    <property type="term" value="C:plasma membrane"/>
    <property type="evidence" value="ECO:0007669"/>
    <property type="project" value="UniProtKB-SubCell"/>
</dbReference>
<comment type="similarity">
    <text evidence="3">Belongs to the cytochrome c oxidase bacterial subunit CtaF family.</text>
</comment>
<sequence length="150" mass="16211">MAGHDTDTKPEAAKGGLKVETWVFLGLTGFFLLAAVVYNVLAPEEAVGITALYLTFGLSLIIGTFLWFTARRLDEARPEDNDDAEVADGAGDVGFFSPGSYWPFTLAFAAALVGVATAYLLVWLMVIGVGFLLMAVVGLIFEYHRRPAHH</sequence>
<keyword evidence="9 13" id="KW-0472">Membrane</keyword>
<evidence type="ECO:0000256" key="1">
    <source>
        <dbReference type="ARBA" id="ARBA00002536"/>
    </source>
</evidence>
<dbReference type="InterPro" id="IPR021050">
    <property type="entry name" value="Cyt_c_oxidase_su4_actinobac"/>
</dbReference>
<evidence type="ECO:0000256" key="7">
    <source>
        <dbReference type="ARBA" id="ARBA00022967"/>
    </source>
</evidence>
<dbReference type="Proteomes" id="UP000306985">
    <property type="component" value="Unassembled WGS sequence"/>
</dbReference>
<gene>
    <name evidence="14" type="ORF">FDO65_01660</name>
</gene>
<dbReference type="PIRSF" id="PIRSF017385">
    <property type="entry name" value="CtaF"/>
    <property type="match status" value="1"/>
</dbReference>
<evidence type="ECO:0000256" key="2">
    <source>
        <dbReference type="ARBA" id="ARBA00004651"/>
    </source>
</evidence>
<evidence type="ECO:0000256" key="3">
    <source>
        <dbReference type="ARBA" id="ARBA00006870"/>
    </source>
</evidence>
<keyword evidence="7" id="KW-1278">Translocase</keyword>
<evidence type="ECO:0000256" key="13">
    <source>
        <dbReference type="SAM" id="Phobius"/>
    </source>
</evidence>
<reference evidence="14 15" key="1">
    <citation type="submission" date="2019-05" db="EMBL/GenBank/DDBJ databases">
        <title>Nakamurella sp. N5BH11, whole genome shotgun sequence.</title>
        <authorList>
            <person name="Tuo L."/>
        </authorList>
    </citation>
    <scope>NUCLEOTIDE SEQUENCE [LARGE SCALE GENOMIC DNA]</scope>
    <source>
        <strain evidence="14 15">N5BH11</strain>
    </source>
</reference>
<organism evidence="14 15">
    <name type="scientific">Nakamurella flava</name>
    <dbReference type="NCBI Taxonomy" id="2576308"/>
    <lineage>
        <taxon>Bacteria</taxon>
        <taxon>Bacillati</taxon>
        <taxon>Actinomycetota</taxon>
        <taxon>Actinomycetes</taxon>
        <taxon>Nakamurellales</taxon>
        <taxon>Nakamurellaceae</taxon>
        <taxon>Nakamurella</taxon>
    </lineage>
</organism>
<protein>
    <recommendedName>
        <fullName evidence="4">cytochrome-c oxidase</fullName>
        <ecNumber evidence="4">7.1.1.9</ecNumber>
    </recommendedName>
    <alternativeName>
        <fullName evidence="11">Cytochrome aa3 subunit 4</fullName>
    </alternativeName>
    <alternativeName>
        <fullName evidence="10">Cytochrome c oxidase polypeptide IV</fullName>
    </alternativeName>
</protein>
<keyword evidence="15" id="KW-1185">Reference proteome</keyword>
<evidence type="ECO:0000256" key="6">
    <source>
        <dbReference type="ARBA" id="ARBA00022692"/>
    </source>
</evidence>
<comment type="catalytic activity">
    <reaction evidence="12">
        <text>4 Fe(II)-[cytochrome c] + O2 + 8 H(+)(in) = 4 Fe(III)-[cytochrome c] + 2 H2O + 4 H(+)(out)</text>
        <dbReference type="Rhea" id="RHEA:11436"/>
        <dbReference type="Rhea" id="RHEA-COMP:10350"/>
        <dbReference type="Rhea" id="RHEA-COMP:14399"/>
        <dbReference type="ChEBI" id="CHEBI:15377"/>
        <dbReference type="ChEBI" id="CHEBI:15378"/>
        <dbReference type="ChEBI" id="CHEBI:15379"/>
        <dbReference type="ChEBI" id="CHEBI:29033"/>
        <dbReference type="ChEBI" id="CHEBI:29034"/>
        <dbReference type="EC" id="7.1.1.9"/>
    </reaction>
</comment>
<evidence type="ECO:0000256" key="9">
    <source>
        <dbReference type="ARBA" id="ARBA00023136"/>
    </source>
</evidence>
<keyword evidence="6 13" id="KW-0812">Transmembrane</keyword>
<dbReference type="OrthoDB" id="5244617at2"/>
<evidence type="ECO:0000256" key="11">
    <source>
        <dbReference type="ARBA" id="ARBA00031401"/>
    </source>
</evidence>
<evidence type="ECO:0000256" key="10">
    <source>
        <dbReference type="ARBA" id="ARBA00031366"/>
    </source>
</evidence>
<comment type="function">
    <text evidence="1">Part of cytochrome c oxidase, its function is unknown.</text>
</comment>
<keyword evidence="8 13" id="KW-1133">Transmembrane helix</keyword>
<dbReference type="GO" id="GO:0022900">
    <property type="term" value="P:electron transport chain"/>
    <property type="evidence" value="ECO:0007669"/>
    <property type="project" value="InterPro"/>
</dbReference>
<proteinExistence type="inferred from homology"/>
<feature type="transmembrane region" description="Helical" evidence="13">
    <location>
        <begin position="108"/>
        <end position="141"/>
    </location>
</feature>
<name>A0A4V6CW48_9ACTN</name>
<keyword evidence="5" id="KW-1003">Cell membrane</keyword>
<dbReference type="GO" id="GO:0004129">
    <property type="term" value="F:cytochrome-c oxidase activity"/>
    <property type="evidence" value="ECO:0007669"/>
    <property type="project" value="UniProtKB-EC"/>
</dbReference>
<evidence type="ECO:0000313" key="15">
    <source>
        <dbReference type="Proteomes" id="UP000306985"/>
    </source>
</evidence>
<evidence type="ECO:0000256" key="5">
    <source>
        <dbReference type="ARBA" id="ARBA00022475"/>
    </source>
</evidence>
<comment type="caution">
    <text evidence="14">The sequence shown here is derived from an EMBL/GenBank/DDBJ whole genome shotgun (WGS) entry which is preliminary data.</text>
</comment>
<dbReference type="RefSeq" id="WP_137447749.1">
    <property type="nucleotide sequence ID" value="NZ_SZZH01000001.1"/>
</dbReference>
<dbReference type="EC" id="7.1.1.9" evidence="4"/>
<comment type="subcellular location">
    <subcellularLocation>
        <location evidence="2">Cell membrane</location>
        <topology evidence="2">Multi-pass membrane protein</topology>
    </subcellularLocation>
</comment>
<evidence type="ECO:0000256" key="12">
    <source>
        <dbReference type="ARBA" id="ARBA00047816"/>
    </source>
</evidence>
<dbReference type="Pfam" id="PF12270">
    <property type="entry name" value="Cyt_c_ox_IV"/>
    <property type="match status" value="1"/>
</dbReference>
<evidence type="ECO:0000256" key="8">
    <source>
        <dbReference type="ARBA" id="ARBA00022989"/>
    </source>
</evidence>
<dbReference type="EMBL" id="SZZH01000001">
    <property type="protein sequence ID" value="TKV60445.1"/>
    <property type="molecule type" value="Genomic_DNA"/>
</dbReference>
<feature type="transmembrane region" description="Helical" evidence="13">
    <location>
        <begin position="22"/>
        <end position="41"/>
    </location>
</feature>
<evidence type="ECO:0000256" key="4">
    <source>
        <dbReference type="ARBA" id="ARBA00012949"/>
    </source>
</evidence>
<accession>A0A4V6CW48</accession>
<feature type="transmembrane region" description="Helical" evidence="13">
    <location>
        <begin position="48"/>
        <end position="68"/>
    </location>
</feature>
<dbReference type="AlphaFoldDB" id="A0A4V6CW48"/>